<organism evidence="3 4">
    <name type="scientific">Paraglaciecola aquimarina</name>
    <dbReference type="NCBI Taxonomy" id="1235557"/>
    <lineage>
        <taxon>Bacteria</taxon>
        <taxon>Pseudomonadati</taxon>
        <taxon>Pseudomonadota</taxon>
        <taxon>Gammaproteobacteria</taxon>
        <taxon>Alteromonadales</taxon>
        <taxon>Alteromonadaceae</taxon>
        <taxon>Paraglaciecola</taxon>
    </lineage>
</organism>
<evidence type="ECO:0000313" key="3">
    <source>
        <dbReference type="EMBL" id="MDU0354780.1"/>
    </source>
</evidence>
<evidence type="ECO:0000259" key="2">
    <source>
        <dbReference type="Pfam" id="PF06439"/>
    </source>
</evidence>
<evidence type="ECO:0000313" key="4">
    <source>
        <dbReference type="Proteomes" id="UP001247805"/>
    </source>
</evidence>
<protein>
    <submittedName>
        <fullName evidence="3">DUF1080 domain-containing protein</fullName>
    </submittedName>
</protein>
<dbReference type="EMBL" id="JAWDIO010000002">
    <property type="protein sequence ID" value="MDU0354780.1"/>
    <property type="molecule type" value="Genomic_DNA"/>
</dbReference>
<dbReference type="Proteomes" id="UP001247805">
    <property type="component" value="Unassembled WGS sequence"/>
</dbReference>
<dbReference type="RefSeq" id="WP_316026358.1">
    <property type="nucleotide sequence ID" value="NZ_JAWDIO010000002.1"/>
</dbReference>
<feature type="signal peptide" evidence="1">
    <location>
        <begin position="1"/>
        <end position="22"/>
    </location>
</feature>
<keyword evidence="1" id="KW-0732">Signal</keyword>
<keyword evidence="4" id="KW-1185">Reference proteome</keyword>
<dbReference type="InterPro" id="IPR010496">
    <property type="entry name" value="AL/BT2_dom"/>
</dbReference>
<sequence>MRKISTQWLLISLFVSSFYALAQKPAQTPTWTDHKLALEEYPNYQYQGEYLKGNSGLQVVVVQNKFYVSEYTGGLLGAGWDHSKISHQWLTLEELKRYLANAVKHDRGIKVGDYPAPKNAEILFAGQKNDKWKFNKIVNNVMMAGARTAKDYQDFTLHLEFSTPFKPERPLSHPDKGNSGIYLLGLYEVQIEDSFGLDMAPSAWQNMEQIKAPESWAGALYRVKPADINMSLAPLVWQSFDITFTAAKFNNNQKIHNATISVWHNGVKIHDNIELSKGTGSKAKLSEVTSGPILFQNHHNPVQFRNIWLVKH</sequence>
<name>A0ABU3SXN6_9ALTE</name>
<gene>
    <name evidence="3" type="ORF">RS130_13390</name>
</gene>
<reference evidence="3 4" key="1">
    <citation type="submission" date="2023-10" db="EMBL/GenBank/DDBJ databases">
        <title>Glaciecola aquimarina strain GGW-M5 nov., isolated from a coastal seawater.</title>
        <authorList>
            <person name="Bayburt H."/>
            <person name="Kim J.M."/>
            <person name="Choi B.J."/>
            <person name="Jeon C.O."/>
        </authorList>
    </citation>
    <scope>NUCLEOTIDE SEQUENCE [LARGE SCALE GENOMIC DNA]</scope>
    <source>
        <strain evidence="3 4">KCTC 32108</strain>
    </source>
</reference>
<evidence type="ECO:0000256" key="1">
    <source>
        <dbReference type="SAM" id="SignalP"/>
    </source>
</evidence>
<proteinExistence type="predicted"/>
<dbReference type="PANTHER" id="PTHR33546:SF1">
    <property type="entry name" value="LARGE, MULTIFUNCTIONAL SECRETED PROTEIN"/>
    <property type="match status" value="1"/>
</dbReference>
<feature type="chain" id="PRO_5045843586" evidence="1">
    <location>
        <begin position="23"/>
        <end position="312"/>
    </location>
</feature>
<dbReference type="Gene3D" id="2.60.120.560">
    <property type="entry name" value="Exo-inulinase, domain 1"/>
    <property type="match status" value="1"/>
</dbReference>
<dbReference type="Pfam" id="PF06439">
    <property type="entry name" value="3keto-disac_hyd"/>
    <property type="match status" value="1"/>
</dbReference>
<accession>A0ABU3SXN6</accession>
<feature type="domain" description="3-keto-alpha-glucoside-1,2-lyase/3-keto-2-hydroxy-glucal hydratase" evidence="2">
    <location>
        <begin position="122"/>
        <end position="309"/>
    </location>
</feature>
<comment type="caution">
    <text evidence="3">The sequence shown here is derived from an EMBL/GenBank/DDBJ whole genome shotgun (WGS) entry which is preliminary data.</text>
</comment>
<dbReference type="PANTHER" id="PTHR33546">
    <property type="entry name" value="LARGE, MULTIFUNCTIONAL SECRETED PROTEIN-RELATED"/>
    <property type="match status" value="1"/>
</dbReference>